<dbReference type="Proteomes" id="UP000018141">
    <property type="component" value="Unassembled WGS sequence"/>
</dbReference>
<proteinExistence type="predicted"/>
<protein>
    <submittedName>
        <fullName evidence="1">Uncharacterized protein</fullName>
    </submittedName>
</protein>
<dbReference type="EMBL" id="CBHH010000042">
    <property type="protein sequence ID" value="CDD57105.1"/>
    <property type="molecule type" value="Genomic_DNA"/>
</dbReference>
<evidence type="ECO:0000313" key="1">
    <source>
        <dbReference type="EMBL" id="CDD57105.1"/>
    </source>
</evidence>
<sequence>MSGITMVGDNRIFNNYIPTHTEANKADLTKLTTTECYEYDGEYYVPVTDDDRRYMDIACRYNQPVYIESDFQMTTYAAVTRERLLAQHENSVTLLPGMTFTAKLPLEGIGMTKDITFRITNEGVLAEYDGYLAGASRYLYKLLNQAGTGPEVIEQCKDITVDFRGVVSEMCDYCDAIDKLIRISNGQMSPENTTSTREWRYMKEVLDCSDLNVDGSREMFINGQGLQFNSYYSQYSDKGNICYSDIQYTTKPADMSMLHLLKACDYNEVYAEHYENHRAPSVWNRIRDSWNNYLGGCADIADILTGDTVQMNCIDFFKMRAQQYYEAGMQKQYEECFSIIDELIRMSGEEESASQKQA</sequence>
<comment type="caution">
    <text evidence="1">The sequence shown here is derived from an EMBL/GenBank/DDBJ whole genome shotgun (WGS) entry which is preliminary data.</text>
</comment>
<accession>R7AFJ1</accession>
<evidence type="ECO:0000313" key="2">
    <source>
        <dbReference type="Proteomes" id="UP000018141"/>
    </source>
</evidence>
<reference evidence="1" key="1">
    <citation type="submission" date="2012-11" db="EMBL/GenBank/DDBJ databases">
        <title>Dependencies among metagenomic species, viruses, plasmids and units of genetic variation.</title>
        <authorList>
            <person name="Nielsen H.B."/>
            <person name="Almeida M."/>
            <person name="Juncker A.S."/>
            <person name="Rasmussen S."/>
            <person name="Li J."/>
            <person name="Sunagawa S."/>
            <person name="Plichta D."/>
            <person name="Gautier L."/>
            <person name="Le Chatelier E."/>
            <person name="Peletier E."/>
            <person name="Bonde I."/>
            <person name="Nielsen T."/>
            <person name="Manichanh C."/>
            <person name="Arumugam M."/>
            <person name="Batto J."/>
            <person name="Santos M.B.Q.D."/>
            <person name="Blom N."/>
            <person name="Borruel N."/>
            <person name="Burgdorf K.S."/>
            <person name="Boumezbeur F."/>
            <person name="Casellas F."/>
            <person name="Dore J."/>
            <person name="Guarner F."/>
            <person name="Hansen T."/>
            <person name="Hildebrand F."/>
            <person name="Kaas R.S."/>
            <person name="Kennedy S."/>
            <person name="Kristiansen K."/>
            <person name="Kultima J.R."/>
            <person name="Leonard P."/>
            <person name="Levenez F."/>
            <person name="Lund O."/>
            <person name="Moumen B."/>
            <person name="Le Paslier D."/>
            <person name="Pons N."/>
            <person name="Pedersen O."/>
            <person name="Prifti E."/>
            <person name="Qin J."/>
            <person name="Raes J."/>
            <person name="Tap J."/>
            <person name="Tims S."/>
            <person name="Ussery D.W."/>
            <person name="Yamada T."/>
            <person name="MetaHit consortium"/>
            <person name="Renault P."/>
            <person name="Sicheritz-Ponten T."/>
            <person name="Bork P."/>
            <person name="Wang J."/>
            <person name="Brunak S."/>
            <person name="Ehrlich S.D."/>
        </authorList>
    </citation>
    <scope>NUCLEOTIDE SEQUENCE [LARGE SCALE GENOMIC DNA]</scope>
</reference>
<name>R7AFJ1_9FIRM</name>
<gene>
    <name evidence="1" type="ORF">BN656_01422</name>
</gene>
<organism evidence="1 2">
    <name type="scientific">Bacteroides pectinophilus CAG:437</name>
    <dbReference type="NCBI Taxonomy" id="1263051"/>
    <lineage>
        <taxon>Bacteria</taxon>
        <taxon>Bacillati</taxon>
        <taxon>Bacillota</taxon>
        <taxon>Clostridia</taxon>
        <taxon>Eubacteriales</taxon>
    </lineage>
</organism>
<dbReference type="AlphaFoldDB" id="R7AFJ1"/>